<evidence type="ECO:0000256" key="1">
    <source>
        <dbReference type="ARBA" id="ARBA00010609"/>
    </source>
</evidence>
<dbReference type="InterPro" id="IPR011707">
    <property type="entry name" value="Cu-oxidase-like_N"/>
</dbReference>
<reference evidence="4 5" key="1">
    <citation type="journal article" date="2019" name="Genome Biol. Evol.">
        <title>Insights into the evolution of the New World diploid cottons (Gossypium, subgenus Houzingenia) based on genome sequencing.</title>
        <authorList>
            <person name="Grover C.E."/>
            <person name="Arick M.A. 2nd"/>
            <person name="Thrash A."/>
            <person name="Conover J.L."/>
            <person name="Sanders W.S."/>
            <person name="Peterson D.G."/>
            <person name="Frelichowski J.E."/>
            <person name="Scheffler J.A."/>
            <person name="Scheffler B.E."/>
            <person name="Wendel J.F."/>
        </authorList>
    </citation>
    <scope>NUCLEOTIDE SEQUENCE [LARGE SCALE GENOMIC DNA]</scope>
    <source>
        <strain evidence="4">1</strain>
        <tissue evidence="4">Leaf</tissue>
    </source>
</reference>
<dbReference type="SUPFAM" id="SSF49503">
    <property type="entry name" value="Cupredoxins"/>
    <property type="match status" value="1"/>
</dbReference>
<gene>
    <name evidence="4" type="ORF">Goshw_012790</name>
</gene>
<proteinExistence type="inferred from homology"/>
<organism evidence="4 5">
    <name type="scientific">Gossypium schwendimanii</name>
    <name type="common">Cotton</name>
    <dbReference type="NCBI Taxonomy" id="34291"/>
    <lineage>
        <taxon>Eukaryota</taxon>
        <taxon>Viridiplantae</taxon>
        <taxon>Streptophyta</taxon>
        <taxon>Embryophyta</taxon>
        <taxon>Tracheophyta</taxon>
        <taxon>Spermatophyta</taxon>
        <taxon>Magnoliopsida</taxon>
        <taxon>eudicotyledons</taxon>
        <taxon>Gunneridae</taxon>
        <taxon>Pentapetalae</taxon>
        <taxon>rosids</taxon>
        <taxon>malvids</taxon>
        <taxon>Malvales</taxon>
        <taxon>Malvaceae</taxon>
        <taxon>Malvoideae</taxon>
        <taxon>Gossypium</taxon>
    </lineage>
</organism>
<feature type="signal peptide" evidence="2">
    <location>
        <begin position="1"/>
        <end position="25"/>
    </location>
</feature>
<protein>
    <recommendedName>
        <fullName evidence="3">Plastocyanin-like domain-containing protein</fullName>
    </recommendedName>
</protein>
<keyword evidence="2" id="KW-0732">Signal</keyword>
<keyword evidence="5" id="KW-1185">Reference proteome</keyword>
<name>A0A7J9MNT3_GOSSC</name>
<dbReference type="OrthoDB" id="1421483at2759"/>
<evidence type="ECO:0000313" key="4">
    <source>
        <dbReference type="EMBL" id="MBA0872396.1"/>
    </source>
</evidence>
<evidence type="ECO:0000313" key="5">
    <source>
        <dbReference type="Proteomes" id="UP000593576"/>
    </source>
</evidence>
<dbReference type="GO" id="GO:0005507">
    <property type="term" value="F:copper ion binding"/>
    <property type="evidence" value="ECO:0007669"/>
    <property type="project" value="InterPro"/>
</dbReference>
<evidence type="ECO:0000259" key="3">
    <source>
        <dbReference type="Pfam" id="PF07732"/>
    </source>
</evidence>
<dbReference type="EMBL" id="JABFAF010000012">
    <property type="protein sequence ID" value="MBA0872396.1"/>
    <property type="molecule type" value="Genomic_DNA"/>
</dbReference>
<comment type="similarity">
    <text evidence="1">Belongs to the multicopper oxidase family.</text>
</comment>
<dbReference type="InterPro" id="IPR008972">
    <property type="entry name" value="Cupredoxin"/>
</dbReference>
<comment type="caution">
    <text evidence="4">The sequence shown here is derived from an EMBL/GenBank/DDBJ whole genome shotgun (WGS) entry which is preliminary data.</text>
</comment>
<evidence type="ECO:0000256" key="2">
    <source>
        <dbReference type="SAM" id="SignalP"/>
    </source>
</evidence>
<dbReference type="Pfam" id="PF07732">
    <property type="entry name" value="Cu-oxidase_3"/>
    <property type="match status" value="1"/>
</dbReference>
<feature type="chain" id="PRO_5029901522" description="Plastocyanin-like domain-containing protein" evidence="2">
    <location>
        <begin position="26"/>
        <end position="106"/>
    </location>
</feature>
<dbReference type="AlphaFoldDB" id="A0A7J9MNT3"/>
<dbReference type="Proteomes" id="UP000593576">
    <property type="component" value="Unassembled WGS sequence"/>
</dbReference>
<feature type="domain" description="Plastocyanin-like" evidence="3">
    <location>
        <begin position="38"/>
        <end position="67"/>
    </location>
</feature>
<accession>A0A7J9MNT3</accession>
<sequence>MISTFLKFVLFAFFAILLFIDTTFAKNSSITMHYKFDVGPRIIAREDDRLIIKVVNHVQYNTTLHWSLVYALLFGSAHQLGLENGLGWQRRQGAKIEAPTFIFRSS</sequence>